<dbReference type="InterPro" id="IPR003776">
    <property type="entry name" value="YcaO-like_dom"/>
</dbReference>
<dbReference type="Pfam" id="PF02624">
    <property type="entry name" value="YcaO"/>
    <property type="match status" value="1"/>
</dbReference>
<dbReference type="RefSeq" id="WP_195899934.1">
    <property type="nucleotide sequence ID" value="NZ_JADOGI010000143.1"/>
</dbReference>
<proteinExistence type="predicted"/>
<evidence type="ECO:0000259" key="1">
    <source>
        <dbReference type="PROSITE" id="PS51664"/>
    </source>
</evidence>
<dbReference type="NCBIfam" id="TIGR00702">
    <property type="entry name" value="YcaO-type kinase domain"/>
    <property type="match status" value="1"/>
</dbReference>
<dbReference type="PANTHER" id="PTHR37809">
    <property type="entry name" value="RIBOSOMAL PROTEIN S12 METHYLTHIOTRANSFERASE ACCESSORY FACTOR YCAO"/>
    <property type="match status" value="1"/>
</dbReference>
<evidence type="ECO:0000313" key="2">
    <source>
        <dbReference type="EMBL" id="MBF8191022.1"/>
    </source>
</evidence>
<dbReference type="AlphaFoldDB" id="A0A931ADL9"/>
<protein>
    <submittedName>
        <fullName evidence="2">YcaO-like family protein</fullName>
    </submittedName>
</protein>
<sequence length="450" mass="49050">MKLRERAPKIGPTREVSTASTLERVTPLLRTVGVTRVADLTGLDRTGIPVYSAVVPRSHDIMSVYNGKGRTHEDARTSAIMEAVERFSAWQPLAPDRIGSYAELAASGLPVLDPAEHTIALSPHYRPDRPMSWKRGFDLLADEEVYIPLCLAGYYVSFHEKQCFAINTSNGLASGNTLEEAVCHALCEVIERDALTLADVVSNRLAHMVRDKFGSSVPARVIARLEDRHPSVDPGKLPEAAGWYADRIESTGVRLAIRHITSSTGIPSFAVMVAEDLADTFSSGHAGYGTHPDAEVALIRALTETAQSRVVDIQGMREDISLPSDQVANWHRHVARGGDIDFSVWPWRESVAPVSFADLPSHPSDDVVSDIALMLDRLRGEGLDRVIVVDRTPPGFPVHVVRVIVPGLESWAIDQSRLGRRASAEWDRALASISSKSVPSKSVPSKRSGG</sequence>
<dbReference type="PROSITE" id="PS51664">
    <property type="entry name" value="YCAO"/>
    <property type="match status" value="1"/>
</dbReference>
<gene>
    <name evidence="2" type="ORF">ITP53_36005</name>
</gene>
<dbReference type="Proteomes" id="UP000605361">
    <property type="component" value="Unassembled WGS sequence"/>
</dbReference>
<dbReference type="Gene3D" id="3.30.1330.230">
    <property type="match status" value="1"/>
</dbReference>
<reference evidence="2" key="1">
    <citation type="submission" date="2020-11" db="EMBL/GenBank/DDBJ databases">
        <title>Whole-genome analyses of Nonomuraea sp. K274.</title>
        <authorList>
            <person name="Veyisoglu A."/>
        </authorList>
    </citation>
    <scope>NUCLEOTIDE SEQUENCE</scope>
    <source>
        <strain evidence="2">K274</strain>
    </source>
</reference>
<organism evidence="2 3">
    <name type="scientific">Nonomuraea cypriaca</name>
    <dbReference type="NCBI Taxonomy" id="1187855"/>
    <lineage>
        <taxon>Bacteria</taxon>
        <taxon>Bacillati</taxon>
        <taxon>Actinomycetota</taxon>
        <taxon>Actinomycetes</taxon>
        <taxon>Streptosporangiales</taxon>
        <taxon>Streptosporangiaceae</taxon>
        <taxon>Nonomuraea</taxon>
    </lineage>
</organism>
<dbReference type="PANTHER" id="PTHR37809:SF1">
    <property type="entry name" value="RIBOSOMAL PROTEIN S12 METHYLTHIOTRANSFERASE ACCESSORY FACTOR YCAO"/>
    <property type="match status" value="1"/>
</dbReference>
<comment type="caution">
    <text evidence="2">The sequence shown here is derived from an EMBL/GenBank/DDBJ whole genome shotgun (WGS) entry which is preliminary data.</text>
</comment>
<dbReference type="EMBL" id="JADOGI010000143">
    <property type="protein sequence ID" value="MBF8191022.1"/>
    <property type="molecule type" value="Genomic_DNA"/>
</dbReference>
<feature type="domain" description="YcaO" evidence="1">
    <location>
        <begin position="67"/>
        <end position="450"/>
    </location>
</feature>
<accession>A0A931ADL9</accession>
<evidence type="ECO:0000313" key="3">
    <source>
        <dbReference type="Proteomes" id="UP000605361"/>
    </source>
</evidence>
<keyword evidence="3" id="KW-1185">Reference proteome</keyword>
<name>A0A931ADL9_9ACTN</name>